<evidence type="ECO:0000256" key="6">
    <source>
        <dbReference type="NCBIfam" id="TIGR00152"/>
    </source>
</evidence>
<dbReference type="STRING" id="1656094.BFC18_09350"/>
<keyword evidence="5" id="KW-0963">Cytoplasm</keyword>
<dbReference type="PANTHER" id="PTHR10695">
    <property type="entry name" value="DEPHOSPHO-COA KINASE-RELATED"/>
    <property type="match status" value="1"/>
</dbReference>
<dbReference type="EMBL" id="MDHN01000015">
    <property type="protein sequence ID" value="OFC71348.1"/>
    <property type="molecule type" value="Genomic_DNA"/>
</dbReference>
<keyword evidence="3 5" id="KW-0067">ATP-binding</keyword>
<feature type="binding site" evidence="5">
    <location>
        <begin position="14"/>
        <end position="19"/>
    </location>
    <ligand>
        <name>ATP</name>
        <dbReference type="ChEBI" id="CHEBI:30616"/>
    </ligand>
</feature>
<keyword evidence="5" id="KW-0808">Transferase</keyword>
<evidence type="ECO:0000256" key="5">
    <source>
        <dbReference type="HAMAP-Rule" id="MF_00376"/>
    </source>
</evidence>
<dbReference type="InterPro" id="IPR027417">
    <property type="entry name" value="P-loop_NTPase"/>
</dbReference>
<comment type="caution">
    <text evidence="7">The sequence shown here is derived from an EMBL/GenBank/DDBJ whole genome shotgun (WGS) entry which is preliminary data.</text>
</comment>
<dbReference type="EC" id="2.7.1.24" evidence="5 6"/>
<sequence>MSKPFVVGLTGGIGSGKSAVSDLFAQQGIDIVDADVVARQVVEPGTPALQAIIDHFGEAIVTDSGTLNRPALRKRVFDNDLDKQWLNALLHPAIRAEMQTQLEVATSPYVVFSVPLLIENGLDSMADTVLVVDCSEETQLARATRRDGSNIETIKSIMASQASRQQRLEKAQYVIDNNGELSALPPQVKSLHQQYMQQSAQKSAR</sequence>
<gene>
    <name evidence="5" type="primary">coaE</name>
    <name evidence="7" type="ORF">BFC18_09350</name>
</gene>
<dbReference type="UniPathway" id="UPA00241">
    <property type="reaction ID" value="UER00356"/>
</dbReference>
<evidence type="ECO:0000313" key="7">
    <source>
        <dbReference type="EMBL" id="OFC71348.1"/>
    </source>
</evidence>
<comment type="catalytic activity">
    <reaction evidence="5">
        <text>3'-dephospho-CoA + ATP = ADP + CoA + H(+)</text>
        <dbReference type="Rhea" id="RHEA:18245"/>
        <dbReference type="ChEBI" id="CHEBI:15378"/>
        <dbReference type="ChEBI" id="CHEBI:30616"/>
        <dbReference type="ChEBI" id="CHEBI:57287"/>
        <dbReference type="ChEBI" id="CHEBI:57328"/>
        <dbReference type="ChEBI" id="CHEBI:456216"/>
        <dbReference type="EC" id="2.7.1.24"/>
    </reaction>
</comment>
<dbReference type="NCBIfam" id="TIGR00152">
    <property type="entry name" value="dephospho-CoA kinase"/>
    <property type="match status" value="1"/>
</dbReference>
<evidence type="ECO:0000256" key="2">
    <source>
        <dbReference type="ARBA" id="ARBA00022741"/>
    </source>
</evidence>
<dbReference type="Gene3D" id="3.40.50.300">
    <property type="entry name" value="P-loop containing nucleotide triphosphate hydrolases"/>
    <property type="match status" value="1"/>
</dbReference>
<dbReference type="GO" id="GO:0005737">
    <property type="term" value="C:cytoplasm"/>
    <property type="evidence" value="ECO:0007669"/>
    <property type="project" value="UniProtKB-SubCell"/>
</dbReference>
<dbReference type="PROSITE" id="PS51219">
    <property type="entry name" value="DPCK"/>
    <property type="match status" value="1"/>
</dbReference>
<proteinExistence type="inferred from homology"/>
<keyword evidence="4 5" id="KW-0173">Coenzyme A biosynthesis</keyword>
<comment type="similarity">
    <text evidence="1 5">Belongs to the CoaE family.</text>
</comment>
<keyword evidence="5 7" id="KW-0418">Kinase</keyword>
<dbReference type="GO" id="GO:0015937">
    <property type="term" value="P:coenzyme A biosynthetic process"/>
    <property type="evidence" value="ECO:0007669"/>
    <property type="project" value="UniProtKB-UniRule"/>
</dbReference>
<keyword evidence="8" id="KW-1185">Reference proteome</keyword>
<dbReference type="GO" id="GO:0005524">
    <property type="term" value="F:ATP binding"/>
    <property type="evidence" value="ECO:0007669"/>
    <property type="project" value="UniProtKB-UniRule"/>
</dbReference>
<dbReference type="OrthoDB" id="9812943at2"/>
<keyword evidence="2 5" id="KW-0547">Nucleotide-binding</keyword>
<comment type="function">
    <text evidence="5">Catalyzes the phosphorylation of the 3'-hydroxyl group of dephosphocoenzyme A to form coenzyme A.</text>
</comment>
<protein>
    <recommendedName>
        <fullName evidence="5 6">Dephospho-CoA kinase</fullName>
        <ecNumber evidence="5 6">2.7.1.24</ecNumber>
    </recommendedName>
    <alternativeName>
        <fullName evidence="5">Dephosphocoenzyme A kinase</fullName>
    </alternativeName>
</protein>
<evidence type="ECO:0000256" key="4">
    <source>
        <dbReference type="ARBA" id="ARBA00022993"/>
    </source>
</evidence>
<organism evidence="7 8">
    <name type="scientific">Alteromonas confluentis</name>
    <dbReference type="NCBI Taxonomy" id="1656094"/>
    <lineage>
        <taxon>Bacteria</taxon>
        <taxon>Pseudomonadati</taxon>
        <taxon>Pseudomonadota</taxon>
        <taxon>Gammaproteobacteria</taxon>
        <taxon>Alteromonadales</taxon>
        <taxon>Alteromonadaceae</taxon>
        <taxon>Alteromonas/Salinimonas group</taxon>
        <taxon>Alteromonas</taxon>
    </lineage>
</organism>
<name>A0A1E7ZCV8_9ALTE</name>
<accession>A0A1E7ZCV8</accession>
<dbReference type="PANTHER" id="PTHR10695:SF46">
    <property type="entry name" value="BIFUNCTIONAL COENZYME A SYNTHASE-RELATED"/>
    <property type="match status" value="1"/>
</dbReference>
<dbReference type="Pfam" id="PF01121">
    <property type="entry name" value="CoaE"/>
    <property type="match status" value="1"/>
</dbReference>
<dbReference type="GO" id="GO:0004140">
    <property type="term" value="F:dephospho-CoA kinase activity"/>
    <property type="evidence" value="ECO:0007669"/>
    <property type="project" value="UniProtKB-UniRule"/>
</dbReference>
<dbReference type="HAMAP" id="MF_00376">
    <property type="entry name" value="Dephospho_CoA_kinase"/>
    <property type="match status" value="1"/>
</dbReference>
<dbReference type="SUPFAM" id="SSF52540">
    <property type="entry name" value="P-loop containing nucleoside triphosphate hydrolases"/>
    <property type="match status" value="1"/>
</dbReference>
<evidence type="ECO:0000313" key="8">
    <source>
        <dbReference type="Proteomes" id="UP000175691"/>
    </source>
</evidence>
<dbReference type="CDD" id="cd02022">
    <property type="entry name" value="DPCK"/>
    <property type="match status" value="1"/>
</dbReference>
<comment type="subcellular location">
    <subcellularLocation>
        <location evidence="5">Cytoplasm</location>
    </subcellularLocation>
</comment>
<comment type="pathway">
    <text evidence="5">Cofactor biosynthesis; coenzyme A biosynthesis; CoA from (R)-pantothenate: step 5/5.</text>
</comment>
<dbReference type="RefSeq" id="WP_070125040.1">
    <property type="nucleotide sequence ID" value="NZ_MDHN01000015.1"/>
</dbReference>
<reference evidence="7 8" key="1">
    <citation type="submission" date="2016-08" db="EMBL/GenBank/DDBJ databases">
        <authorList>
            <person name="Seilhamer J.J."/>
        </authorList>
    </citation>
    <scope>NUCLEOTIDE SEQUENCE [LARGE SCALE GENOMIC DNA]</scope>
    <source>
        <strain evidence="7 8">KCTC 42603</strain>
    </source>
</reference>
<evidence type="ECO:0000256" key="3">
    <source>
        <dbReference type="ARBA" id="ARBA00022840"/>
    </source>
</evidence>
<evidence type="ECO:0000256" key="1">
    <source>
        <dbReference type="ARBA" id="ARBA00009018"/>
    </source>
</evidence>
<dbReference type="AlphaFoldDB" id="A0A1E7ZCV8"/>
<dbReference type="Proteomes" id="UP000175691">
    <property type="component" value="Unassembled WGS sequence"/>
</dbReference>
<dbReference type="InterPro" id="IPR001977">
    <property type="entry name" value="Depp_CoAkinase"/>
</dbReference>